<name>A0A183FMT9_HELPZ</name>
<organism evidence="2 3">
    <name type="scientific">Heligmosomoides polygyrus</name>
    <name type="common">Parasitic roundworm</name>
    <dbReference type="NCBI Taxonomy" id="6339"/>
    <lineage>
        <taxon>Eukaryota</taxon>
        <taxon>Metazoa</taxon>
        <taxon>Ecdysozoa</taxon>
        <taxon>Nematoda</taxon>
        <taxon>Chromadorea</taxon>
        <taxon>Rhabditida</taxon>
        <taxon>Rhabditina</taxon>
        <taxon>Rhabditomorpha</taxon>
        <taxon>Strongyloidea</taxon>
        <taxon>Heligmosomidae</taxon>
        <taxon>Heligmosomoides</taxon>
    </lineage>
</organism>
<gene>
    <name evidence="1" type="ORF">HPBE_LOCUS8741</name>
</gene>
<proteinExistence type="predicted"/>
<accession>A0A183FMT9</accession>
<dbReference type="WBParaSite" id="HPBE_0000874001-mRNA-1">
    <property type="protein sequence ID" value="HPBE_0000874001-mRNA-1"/>
    <property type="gene ID" value="HPBE_0000874001"/>
</dbReference>
<keyword evidence="2" id="KW-1185">Reference proteome</keyword>
<dbReference type="EMBL" id="UZAH01026237">
    <property type="protein sequence ID" value="VDO77586.1"/>
    <property type="molecule type" value="Genomic_DNA"/>
</dbReference>
<dbReference type="Proteomes" id="UP000050761">
    <property type="component" value="Unassembled WGS sequence"/>
</dbReference>
<dbReference type="AlphaFoldDB" id="A0A183FMT9"/>
<protein>
    <submittedName>
        <fullName evidence="3">F-box domain-containing protein</fullName>
    </submittedName>
</protein>
<evidence type="ECO:0000313" key="1">
    <source>
        <dbReference type="EMBL" id="VDO77586.1"/>
    </source>
</evidence>
<reference evidence="1 2" key="1">
    <citation type="submission" date="2018-11" db="EMBL/GenBank/DDBJ databases">
        <authorList>
            <consortium name="Pathogen Informatics"/>
        </authorList>
    </citation>
    <scope>NUCLEOTIDE SEQUENCE [LARGE SCALE GENOMIC DNA]</scope>
</reference>
<evidence type="ECO:0000313" key="2">
    <source>
        <dbReference type="Proteomes" id="UP000050761"/>
    </source>
</evidence>
<reference evidence="3" key="2">
    <citation type="submission" date="2019-09" db="UniProtKB">
        <authorList>
            <consortium name="WormBaseParasite"/>
        </authorList>
    </citation>
    <scope>IDENTIFICATION</scope>
</reference>
<sequence>MELLESGGHEAICSGKASLETITLPSQVLSRIFAAFVHLPLESNRAAQCEIDAASCRNLEMFRVREKTTNFITVVVGASFYPREHVLSARLRLYRNAAECLRGGIS</sequence>
<evidence type="ECO:0000313" key="3">
    <source>
        <dbReference type="WBParaSite" id="HPBE_0000874001-mRNA-1"/>
    </source>
</evidence>
<accession>A0A3P7XSK6</accession>